<evidence type="ECO:0000256" key="3">
    <source>
        <dbReference type="ARBA" id="ARBA00023125"/>
    </source>
</evidence>
<accession>A0A0C1QSW6</accession>
<dbReference type="PANTHER" id="PTHR30580:SF0">
    <property type="entry name" value="PRIMOSOMAL PROTEIN N"/>
    <property type="match status" value="1"/>
</dbReference>
<dbReference type="InterPro" id="IPR041236">
    <property type="entry name" value="PriA_C"/>
</dbReference>
<dbReference type="Pfam" id="PF18074">
    <property type="entry name" value="PriA_C"/>
    <property type="match status" value="1"/>
</dbReference>
<name>A0A0C1QSW6_9CYAN</name>
<dbReference type="PANTHER" id="PTHR30580">
    <property type="entry name" value="PRIMOSOMAL PROTEIN N"/>
    <property type="match status" value="1"/>
</dbReference>
<keyword evidence="2" id="KW-0067">ATP-binding</keyword>
<feature type="domain" description="Primosomal protein N C-terminal" evidence="4">
    <location>
        <begin position="92"/>
        <end position="158"/>
    </location>
</feature>
<sequence length="158" mass="17725">MIAKGHDIPRVTLVGVVNSDIGLSMPDFRAAERTFQLLTQVAGRAGRGNMPGRVIFQTTSPDHYAVRYAAAQDYEGFYAKELEFRRAMRYPPFSALANLLVRHPDLATAQQLTNRMQEFLLPAPKGMHVLGPAEAPVPRLKNEFRFQCLVKSPSRRTL</sequence>
<dbReference type="SUPFAM" id="SSF52540">
    <property type="entry name" value="P-loop containing nucleoside triphosphate hydrolases"/>
    <property type="match status" value="1"/>
</dbReference>
<evidence type="ECO:0000256" key="2">
    <source>
        <dbReference type="ARBA" id="ARBA00022840"/>
    </source>
</evidence>
<keyword evidence="3" id="KW-0238">DNA-binding</keyword>
<dbReference type="GO" id="GO:0006302">
    <property type="term" value="P:double-strand break repair"/>
    <property type="evidence" value="ECO:0007669"/>
    <property type="project" value="TreeGrafter"/>
</dbReference>
<keyword evidence="1" id="KW-0547">Nucleotide-binding</keyword>
<dbReference type="GO" id="GO:0003677">
    <property type="term" value="F:DNA binding"/>
    <property type="evidence" value="ECO:0007669"/>
    <property type="project" value="UniProtKB-KW"/>
</dbReference>
<dbReference type="GO" id="GO:0005524">
    <property type="term" value="F:ATP binding"/>
    <property type="evidence" value="ECO:0007669"/>
    <property type="project" value="UniProtKB-KW"/>
</dbReference>
<gene>
    <name evidence="5" type="ORF">DA73_0228370</name>
</gene>
<dbReference type="EMBL" id="JHEG02000058">
    <property type="protein sequence ID" value="KIE08484.1"/>
    <property type="molecule type" value="Genomic_DNA"/>
</dbReference>
<protein>
    <recommendedName>
        <fullName evidence="4">Primosomal protein N C-terminal domain-containing protein</fullName>
    </recommendedName>
</protein>
<dbReference type="GO" id="GO:0006310">
    <property type="term" value="P:DNA recombination"/>
    <property type="evidence" value="ECO:0007669"/>
    <property type="project" value="TreeGrafter"/>
</dbReference>
<evidence type="ECO:0000256" key="1">
    <source>
        <dbReference type="ARBA" id="ARBA00022741"/>
    </source>
</evidence>
<evidence type="ECO:0000259" key="4">
    <source>
        <dbReference type="Pfam" id="PF18074"/>
    </source>
</evidence>
<dbReference type="GO" id="GO:0006270">
    <property type="term" value="P:DNA replication initiation"/>
    <property type="evidence" value="ECO:0007669"/>
    <property type="project" value="TreeGrafter"/>
</dbReference>
<evidence type="ECO:0000313" key="5">
    <source>
        <dbReference type="EMBL" id="KIE08484.1"/>
    </source>
</evidence>
<dbReference type="AlphaFoldDB" id="A0A0C1QSW6"/>
<dbReference type="GO" id="GO:0043138">
    <property type="term" value="F:3'-5' DNA helicase activity"/>
    <property type="evidence" value="ECO:0007669"/>
    <property type="project" value="TreeGrafter"/>
</dbReference>
<dbReference type="InterPro" id="IPR027417">
    <property type="entry name" value="P-loop_NTPase"/>
</dbReference>
<dbReference type="STRING" id="1479485.DA73_0228370"/>
<dbReference type="Gene3D" id="3.40.50.300">
    <property type="entry name" value="P-loop containing nucleotide triphosphate hydrolases"/>
    <property type="match status" value="1"/>
</dbReference>
<proteinExistence type="predicted"/>
<comment type="caution">
    <text evidence="5">The sequence shown here is derived from an EMBL/GenBank/DDBJ whole genome shotgun (WGS) entry which is preliminary data.</text>
</comment>
<dbReference type="OrthoDB" id="9759544at2"/>
<reference evidence="5" key="1">
    <citation type="journal article" date="2015" name="Genome Announc.">
        <title>Draft Genome Sequence of Tolypothrix boutellei Strain VB521301.</title>
        <authorList>
            <person name="Chandrababunaidu M.M."/>
            <person name="Singh D."/>
            <person name="Sen D."/>
            <person name="Bhan S."/>
            <person name="Das S."/>
            <person name="Gupta A."/>
            <person name="Adhikary S.P."/>
            <person name="Tripathy S."/>
        </authorList>
    </citation>
    <scope>NUCLEOTIDE SEQUENCE</scope>
    <source>
        <strain evidence="5">VB521301</strain>
    </source>
</reference>
<organism evidence="5">
    <name type="scientific">Tolypothrix bouteillei VB521301</name>
    <dbReference type="NCBI Taxonomy" id="1479485"/>
    <lineage>
        <taxon>Bacteria</taxon>
        <taxon>Bacillati</taxon>
        <taxon>Cyanobacteriota</taxon>
        <taxon>Cyanophyceae</taxon>
        <taxon>Nostocales</taxon>
        <taxon>Tolypothrichaceae</taxon>
        <taxon>Tolypothrix</taxon>
    </lineage>
</organism>